<gene>
    <name evidence="1" type="ORF">GSPATT00038993001</name>
</gene>
<dbReference type="Proteomes" id="UP000000600">
    <property type="component" value="Unassembled WGS sequence"/>
</dbReference>
<dbReference type="KEGG" id="ptm:GSPATT00038993001"/>
<name>A0CTZ2_PARTE</name>
<dbReference type="OMA" id="ICQQTIM"/>
<reference evidence="1 2" key="1">
    <citation type="journal article" date="2006" name="Nature">
        <title>Global trends of whole-genome duplications revealed by the ciliate Paramecium tetraurelia.</title>
        <authorList>
            <consortium name="Genoscope"/>
            <person name="Aury J.-M."/>
            <person name="Jaillon O."/>
            <person name="Duret L."/>
            <person name="Noel B."/>
            <person name="Jubin C."/>
            <person name="Porcel B.M."/>
            <person name="Segurens B."/>
            <person name="Daubin V."/>
            <person name="Anthouard V."/>
            <person name="Aiach N."/>
            <person name="Arnaiz O."/>
            <person name="Billaut A."/>
            <person name="Beisson J."/>
            <person name="Blanc I."/>
            <person name="Bouhouche K."/>
            <person name="Camara F."/>
            <person name="Duharcourt S."/>
            <person name="Guigo R."/>
            <person name="Gogendeau D."/>
            <person name="Katinka M."/>
            <person name="Keller A.-M."/>
            <person name="Kissmehl R."/>
            <person name="Klotz C."/>
            <person name="Koll F."/>
            <person name="Le Moue A."/>
            <person name="Lepere C."/>
            <person name="Malinsky S."/>
            <person name="Nowacki M."/>
            <person name="Nowak J.K."/>
            <person name="Plattner H."/>
            <person name="Poulain J."/>
            <person name="Ruiz F."/>
            <person name="Serrano V."/>
            <person name="Zagulski M."/>
            <person name="Dessen P."/>
            <person name="Betermier M."/>
            <person name="Weissenbach J."/>
            <person name="Scarpelli C."/>
            <person name="Schachter V."/>
            <person name="Sperling L."/>
            <person name="Meyer E."/>
            <person name="Cohen J."/>
            <person name="Wincker P."/>
        </authorList>
    </citation>
    <scope>NUCLEOTIDE SEQUENCE [LARGE SCALE GENOMIC DNA]</scope>
    <source>
        <strain evidence="1 2">Stock d4-2</strain>
    </source>
</reference>
<dbReference type="EMBL" id="CT868181">
    <property type="protein sequence ID" value="CAK74259.1"/>
    <property type="molecule type" value="Genomic_DNA"/>
</dbReference>
<dbReference type="HOGENOM" id="CLU_149653_0_0_1"/>
<dbReference type="GeneID" id="5027441"/>
<dbReference type="InParanoid" id="A0CTZ2"/>
<keyword evidence="2" id="KW-1185">Reference proteome</keyword>
<proteinExistence type="predicted"/>
<organism evidence="1 2">
    <name type="scientific">Paramecium tetraurelia</name>
    <dbReference type="NCBI Taxonomy" id="5888"/>
    <lineage>
        <taxon>Eukaryota</taxon>
        <taxon>Sar</taxon>
        <taxon>Alveolata</taxon>
        <taxon>Ciliophora</taxon>
        <taxon>Intramacronucleata</taxon>
        <taxon>Oligohymenophorea</taxon>
        <taxon>Peniculida</taxon>
        <taxon>Parameciidae</taxon>
        <taxon>Paramecium</taxon>
    </lineage>
</organism>
<dbReference type="OrthoDB" id="308556at2759"/>
<dbReference type="AlphaFoldDB" id="A0CTZ2"/>
<evidence type="ECO:0000313" key="1">
    <source>
        <dbReference type="EMBL" id="CAK74259.1"/>
    </source>
</evidence>
<sequence>MEQQGLIKEWIVIQKITLEQSARRVCFIDHNMFTLSEHGKEQISIFEMNSINEQFTKTKDIHVKCGSDSCTLFPQQLIHSKYILVSKNGEYVNLIRKTLNGQFLTQQSIHFNTYSSYGGMSDNGEYLITWDNKSKQIQIRTYQQS</sequence>
<protein>
    <submittedName>
        <fullName evidence="1">Uncharacterized protein</fullName>
    </submittedName>
</protein>
<accession>A0CTZ2</accession>
<dbReference type="RefSeq" id="XP_001441656.1">
    <property type="nucleotide sequence ID" value="XM_001441619.1"/>
</dbReference>
<evidence type="ECO:0000313" key="2">
    <source>
        <dbReference type="Proteomes" id="UP000000600"/>
    </source>
</evidence>